<dbReference type="RefSeq" id="WP_339575225.1">
    <property type="nucleotide sequence ID" value="NZ_JBBIAA010000012.1"/>
</dbReference>
<dbReference type="InterPro" id="IPR032716">
    <property type="entry name" value="ACC_epsilon"/>
</dbReference>
<dbReference type="Pfam" id="PF13822">
    <property type="entry name" value="ACC_epsilon"/>
    <property type="match status" value="1"/>
</dbReference>
<comment type="caution">
    <text evidence="2">The sequence shown here is derived from an EMBL/GenBank/DDBJ whole genome shotgun (WGS) entry which is preliminary data.</text>
</comment>
<keyword evidence="3" id="KW-1185">Reference proteome</keyword>
<evidence type="ECO:0000313" key="3">
    <source>
        <dbReference type="Proteomes" id="UP001387100"/>
    </source>
</evidence>
<feature type="compositionally biased region" description="Pro residues" evidence="1">
    <location>
        <begin position="46"/>
        <end position="55"/>
    </location>
</feature>
<protein>
    <submittedName>
        <fullName evidence="2">Acyl-CoA carboxylase subunit epsilon</fullName>
    </submittedName>
</protein>
<gene>
    <name evidence="2" type="ORF">WDZ17_11105</name>
</gene>
<accession>A0ABU8RLA8</accession>
<dbReference type="EMBL" id="JBBIAA010000012">
    <property type="protein sequence ID" value="MEJ5945840.1"/>
    <property type="molecule type" value="Genomic_DNA"/>
</dbReference>
<evidence type="ECO:0000313" key="2">
    <source>
        <dbReference type="EMBL" id="MEJ5945840.1"/>
    </source>
</evidence>
<dbReference type="Proteomes" id="UP001387100">
    <property type="component" value="Unassembled WGS sequence"/>
</dbReference>
<organism evidence="2 3">
    <name type="scientific">Pseudokineococcus basanitobsidens</name>
    <dbReference type="NCBI Taxonomy" id="1926649"/>
    <lineage>
        <taxon>Bacteria</taxon>
        <taxon>Bacillati</taxon>
        <taxon>Actinomycetota</taxon>
        <taxon>Actinomycetes</taxon>
        <taxon>Kineosporiales</taxon>
        <taxon>Kineosporiaceae</taxon>
        <taxon>Pseudokineococcus</taxon>
    </lineage>
</organism>
<proteinExistence type="predicted"/>
<sequence length="84" mass="8567">MTGAEGGPPQGPDDAPRRPLLRVVRGAPDDAELAALVAVVTARPAAPAPAGPPAPTSRWGDPGHHLGVVVPGPDVWRTSGWGRR</sequence>
<name>A0ABU8RLA8_9ACTN</name>
<evidence type="ECO:0000256" key="1">
    <source>
        <dbReference type="SAM" id="MobiDB-lite"/>
    </source>
</evidence>
<reference evidence="2 3" key="1">
    <citation type="journal article" date="2017" name="Int. J. Syst. Evol. Microbiol.">
        <title>Pseudokineococcus basanitobsidens sp. nov., isolated from volcanic rock.</title>
        <authorList>
            <person name="Lee D.W."/>
            <person name="Park M.Y."/>
            <person name="Kim J.J."/>
            <person name="Kim B.S."/>
        </authorList>
    </citation>
    <scope>NUCLEOTIDE SEQUENCE [LARGE SCALE GENOMIC DNA]</scope>
    <source>
        <strain evidence="2 3">DSM 103726</strain>
    </source>
</reference>
<feature type="region of interest" description="Disordered" evidence="1">
    <location>
        <begin position="45"/>
        <end position="66"/>
    </location>
</feature>